<feature type="region of interest" description="Disordered" evidence="1">
    <location>
        <begin position="1"/>
        <end position="30"/>
    </location>
</feature>
<dbReference type="AlphaFoldDB" id="A0A1L7XLI1"/>
<dbReference type="STRING" id="576137.A0A1L7XLI1"/>
<accession>A0A1L7XLI1</accession>
<keyword evidence="3" id="KW-1185">Reference proteome</keyword>
<evidence type="ECO:0000313" key="2">
    <source>
        <dbReference type="EMBL" id="CZR65878.1"/>
    </source>
</evidence>
<proteinExistence type="predicted"/>
<gene>
    <name evidence="2" type="ORF">PAC_15778</name>
</gene>
<organism evidence="2 3">
    <name type="scientific">Phialocephala subalpina</name>
    <dbReference type="NCBI Taxonomy" id="576137"/>
    <lineage>
        <taxon>Eukaryota</taxon>
        <taxon>Fungi</taxon>
        <taxon>Dikarya</taxon>
        <taxon>Ascomycota</taxon>
        <taxon>Pezizomycotina</taxon>
        <taxon>Leotiomycetes</taxon>
        <taxon>Helotiales</taxon>
        <taxon>Mollisiaceae</taxon>
        <taxon>Phialocephala</taxon>
        <taxon>Phialocephala fortinii species complex</taxon>
    </lineage>
</organism>
<name>A0A1L7XLI1_9HELO</name>
<sequence length="247" mass="28233">MNPLSTRVRKRRVPQRQQPDPHQTPQRCSTTENGGIAIVVAVICESGTHDPNTVRKKVMGWVRVGRRNRGLMQALCSGCIILFLEKPSDLVWEQYVPIKGDMVAKVIQFLQDLGIVGKCEEEGWNDLSDKILQTLRVHFRSLIPFRFQPDQQSQIGWAANSSLAPVTSDTDIHRPERSMLSHERVEERRDMDIDNTPSSRTINSKALPRLAANGLIKTKWPDAVPVRYFGDRIQDMLLTFYEEERDS</sequence>
<evidence type="ECO:0000256" key="1">
    <source>
        <dbReference type="SAM" id="MobiDB-lite"/>
    </source>
</evidence>
<feature type="region of interest" description="Disordered" evidence="1">
    <location>
        <begin position="181"/>
        <end position="201"/>
    </location>
</feature>
<protein>
    <submittedName>
        <fullName evidence="2">Uncharacterized protein</fullName>
    </submittedName>
</protein>
<dbReference type="EMBL" id="FJOG01000033">
    <property type="protein sequence ID" value="CZR65878.1"/>
    <property type="molecule type" value="Genomic_DNA"/>
</dbReference>
<reference evidence="2 3" key="1">
    <citation type="submission" date="2016-03" db="EMBL/GenBank/DDBJ databases">
        <authorList>
            <person name="Ploux O."/>
        </authorList>
    </citation>
    <scope>NUCLEOTIDE SEQUENCE [LARGE SCALE GENOMIC DNA]</scope>
    <source>
        <strain evidence="2 3">UAMH 11012</strain>
    </source>
</reference>
<evidence type="ECO:0000313" key="3">
    <source>
        <dbReference type="Proteomes" id="UP000184330"/>
    </source>
</evidence>
<feature type="compositionally biased region" description="Polar residues" evidence="1">
    <location>
        <begin position="20"/>
        <end position="30"/>
    </location>
</feature>
<feature type="compositionally biased region" description="Basic and acidic residues" evidence="1">
    <location>
        <begin position="181"/>
        <end position="192"/>
    </location>
</feature>
<dbReference type="OrthoDB" id="5430319at2759"/>
<dbReference type="Proteomes" id="UP000184330">
    <property type="component" value="Unassembled WGS sequence"/>
</dbReference>